<dbReference type="RefSeq" id="WP_215871435.1">
    <property type="nucleotide sequence ID" value="NZ_JAAXYO010000182.1"/>
</dbReference>
<keyword evidence="2" id="KW-0732">Signal</keyword>
<feature type="region of interest" description="Disordered" evidence="1">
    <location>
        <begin position="80"/>
        <end position="106"/>
    </location>
</feature>
<gene>
    <name evidence="3" type="ORF">HFQ13_13275</name>
</gene>
<feature type="chain" id="PRO_5042093733" evidence="2">
    <location>
        <begin position="25"/>
        <end position="106"/>
    </location>
</feature>
<evidence type="ECO:0000313" key="3">
    <source>
        <dbReference type="EMBL" id="MBU2789165.1"/>
    </source>
</evidence>
<dbReference type="EMBL" id="JAAXYO010000182">
    <property type="protein sequence ID" value="MBU2789165.1"/>
    <property type="molecule type" value="Genomic_DNA"/>
</dbReference>
<keyword evidence="4" id="KW-1185">Reference proteome</keyword>
<evidence type="ECO:0000256" key="2">
    <source>
        <dbReference type="SAM" id="SignalP"/>
    </source>
</evidence>
<comment type="caution">
    <text evidence="3">The sequence shown here is derived from an EMBL/GenBank/DDBJ whole genome shotgun (WGS) entry which is preliminary data.</text>
</comment>
<name>A0AAE2YSL1_9PROT</name>
<dbReference type="Proteomes" id="UP001197378">
    <property type="component" value="Unassembled WGS sequence"/>
</dbReference>
<evidence type="ECO:0000313" key="4">
    <source>
        <dbReference type="Proteomes" id="UP001197378"/>
    </source>
</evidence>
<accession>A0AAE2YSL1</accession>
<reference evidence="3" key="1">
    <citation type="journal article" date="2021" name="ISME J.">
        <title>Genomic evolution of the class Acidithiobacillia: deep-branching Proteobacteria living in extreme acidic conditions.</title>
        <authorList>
            <person name="Moya-Beltran A."/>
            <person name="Beard S."/>
            <person name="Rojas-Villalobos C."/>
            <person name="Issotta F."/>
            <person name="Gallardo Y."/>
            <person name="Ulloa R."/>
            <person name="Giaveno A."/>
            <person name="Degli Esposti M."/>
            <person name="Johnson D.B."/>
            <person name="Quatrini R."/>
        </authorList>
    </citation>
    <scope>NUCLEOTIDE SEQUENCE</scope>
    <source>
        <strain evidence="3">VAN18-1</strain>
    </source>
</reference>
<feature type="compositionally biased region" description="Basic and acidic residues" evidence="1">
    <location>
        <begin position="88"/>
        <end position="106"/>
    </location>
</feature>
<sequence>MHTSAKLGLASLFALSLGSLPLVADASTTAAPMNGQAQMSPNGAQRGEGNCSRMMGEGNCSRSMGEGNCSRSMGKMAESHCTSKAQIRAHDGKCGKAQMKKMESAK</sequence>
<proteinExistence type="predicted"/>
<protein>
    <submittedName>
        <fullName evidence="3">Uncharacterized protein</fullName>
    </submittedName>
</protein>
<evidence type="ECO:0000256" key="1">
    <source>
        <dbReference type="SAM" id="MobiDB-lite"/>
    </source>
</evidence>
<organism evidence="3 4">
    <name type="scientific">Igneacidithiobacillus copahuensis</name>
    <dbReference type="NCBI Taxonomy" id="2724909"/>
    <lineage>
        <taxon>Bacteria</taxon>
        <taxon>Pseudomonadati</taxon>
        <taxon>Pseudomonadota</taxon>
        <taxon>Acidithiobacillia</taxon>
        <taxon>Acidithiobacillales</taxon>
        <taxon>Acidithiobacillaceae</taxon>
        <taxon>Igneacidithiobacillus</taxon>
    </lineage>
</organism>
<dbReference type="AlphaFoldDB" id="A0AAE2YSL1"/>
<feature type="signal peptide" evidence="2">
    <location>
        <begin position="1"/>
        <end position="24"/>
    </location>
</feature>